<dbReference type="InterPro" id="IPR006917">
    <property type="entry name" value="SOUL_heme-bd"/>
</dbReference>
<gene>
    <name evidence="3" type="ORF">HNY73_021344</name>
</gene>
<dbReference type="PANTHER" id="PTHR11220:SF1">
    <property type="entry name" value="HEME-BINDING PROTEIN 2"/>
    <property type="match status" value="1"/>
</dbReference>
<proteinExistence type="inferred from homology"/>
<reference evidence="3" key="1">
    <citation type="journal article" date="2020" name="bioRxiv">
        <title>Chromosome-level reference genome of the European wasp spider Argiope bruennichi: a resource for studies on range expansion and evolutionary adaptation.</title>
        <authorList>
            <person name="Sheffer M.M."/>
            <person name="Hoppe A."/>
            <person name="Krehenwinkel H."/>
            <person name="Uhl G."/>
            <person name="Kuss A.W."/>
            <person name="Jensen L."/>
            <person name="Jensen C."/>
            <person name="Gillespie R.G."/>
            <person name="Hoff K.J."/>
            <person name="Prost S."/>
        </authorList>
    </citation>
    <scope>NUCLEOTIDE SEQUENCE</scope>
</reference>
<feature type="chain" id="PRO_5035751954" evidence="2">
    <location>
        <begin position="20"/>
        <end position="191"/>
    </location>
</feature>
<organism evidence="3 4">
    <name type="scientific">Argiope bruennichi</name>
    <name type="common">Wasp spider</name>
    <name type="synonym">Aranea bruennichi</name>
    <dbReference type="NCBI Taxonomy" id="94029"/>
    <lineage>
        <taxon>Eukaryota</taxon>
        <taxon>Metazoa</taxon>
        <taxon>Ecdysozoa</taxon>
        <taxon>Arthropoda</taxon>
        <taxon>Chelicerata</taxon>
        <taxon>Arachnida</taxon>
        <taxon>Araneae</taxon>
        <taxon>Araneomorphae</taxon>
        <taxon>Entelegynae</taxon>
        <taxon>Araneoidea</taxon>
        <taxon>Araneidae</taxon>
        <taxon>Argiope</taxon>
    </lineage>
</organism>
<dbReference type="EMBL" id="JABXBU010002231">
    <property type="protein sequence ID" value="KAF8763132.1"/>
    <property type="molecule type" value="Genomic_DNA"/>
</dbReference>
<feature type="signal peptide" evidence="2">
    <location>
        <begin position="1"/>
        <end position="19"/>
    </location>
</feature>
<dbReference type="InterPro" id="IPR011256">
    <property type="entry name" value="Reg_factor_effector_dom_sf"/>
</dbReference>
<protein>
    <submittedName>
        <fullName evidence="3">Heme-binding protein 2 like protein</fullName>
    </submittedName>
</protein>
<evidence type="ECO:0000313" key="4">
    <source>
        <dbReference type="Proteomes" id="UP000807504"/>
    </source>
</evidence>
<sequence>MWRVVSVILCAFTIESCVYKNFECAPFTVVEKRANYMILSFPALTWATTTGIDPLPLIAEYKAFQKLLRYVRGKNDRRQEINMTLPFRIKTTPGKGEVILEMSWMIPKTLADNPPIPRDKNITLHKEGPRMYAMKYIRRVRRRSALDEEAEVLRSSALDDDTIDKTEFYIASYDGPYALTDIEIWMKKTAA</sequence>
<accession>A0A8T0DXD5</accession>
<dbReference type="Proteomes" id="UP000807504">
    <property type="component" value="Unassembled WGS sequence"/>
</dbReference>
<evidence type="ECO:0000256" key="2">
    <source>
        <dbReference type="SAM" id="SignalP"/>
    </source>
</evidence>
<evidence type="ECO:0000256" key="1">
    <source>
        <dbReference type="ARBA" id="ARBA00009817"/>
    </source>
</evidence>
<dbReference type="AlphaFoldDB" id="A0A8T0DXD5"/>
<comment type="caution">
    <text evidence="3">The sequence shown here is derived from an EMBL/GenBank/DDBJ whole genome shotgun (WGS) entry which is preliminary data.</text>
</comment>
<evidence type="ECO:0000313" key="3">
    <source>
        <dbReference type="EMBL" id="KAF8763132.1"/>
    </source>
</evidence>
<dbReference type="PANTHER" id="PTHR11220">
    <property type="entry name" value="HEME-BINDING PROTEIN-RELATED"/>
    <property type="match status" value="1"/>
</dbReference>
<keyword evidence="4" id="KW-1185">Reference proteome</keyword>
<reference evidence="3" key="2">
    <citation type="submission" date="2020-06" db="EMBL/GenBank/DDBJ databases">
        <authorList>
            <person name="Sheffer M."/>
        </authorList>
    </citation>
    <scope>NUCLEOTIDE SEQUENCE</scope>
</reference>
<comment type="similarity">
    <text evidence="1">Belongs to the HEBP family.</text>
</comment>
<dbReference type="Pfam" id="PF04832">
    <property type="entry name" value="SOUL"/>
    <property type="match status" value="1"/>
</dbReference>
<dbReference type="SUPFAM" id="SSF55136">
    <property type="entry name" value="Probable bacterial effector-binding domain"/>
    <property type="match status" value="1"/>
</dbReference>
<name>A0A8T0DXD5_ARGBR</name>
<dbReference type="Gene3D" id="3.20.80.10">
    <property type="entry name" value="Regulatory factor, effector binding domain"/>
    <property type="match status" value="1"/>
</dbReference>
<keyword evidence="2" id="KW-0732">Signal</keyword>